<organism evidence="2 3">
    <name type="scientific">Forsythia ovata</name>
    <dbReference type="NCBI Taxonomy" id="205694"/>
    <lineage>
        <taxon>Eukaryota</taxon>
        <taxon>Viridiplantae</taxon>
        <taxon>Streptophyta</taxon>
        <taxon>Embryophyta</taxon>
        <taxon>Tracheophyta</taxon>
        <taxon>Spermatophyta</taxon>
        <taxon>Magnoliopsida</taxon>
        <taxon>eudicotyledons</taxon>
        <taxon>Gunneridae</taxon>
        <taxon>Pentapetalae</taxon>
        <taxon>asterids</taxon>
        <taxon>lamiids</taxon>
        <taxon>Lamiales</taxon>
        <taxon>Oleaceae</taxon>
        <taxon>Forsythieae</taxon>
        <taxon>Forsythia</taxon>
    </lineage>
</organism>
<feature type="compositionally biased region" description="Polar residues" evidence="1">
    <location>
        <begin position="79"/>
        <end position="88"/>
    </location>
</feature>
<keyword evidence="3" id="KW-1185">Reference proteome</keyword>
<evidence type="ECO:0000313" key="2">
    <source>
        <dbReference type="EMBL" id="KAL2549494.1"/>
    </source>
</evidence>
<feature type="region of interest" description="Disordered" evidence="1">
    <location>
        <begin position="56"/>
        <end position="128"/>
    </location>
</feature>
<reference evidence="3" key="1">
    <citation type="submission" date="2024-07" db="EMBL/GenBank/DDBJ databases">
        <title>Two chromosome-level genome assemblies of Korean endemic species Abeliophyllum distichum and Forsythia ovata (Oleaceae).</title>
        <authorList>
            <person name="Jang H."/>
        </authorList>
    </citation>
    <scope>NUCLEOTIDE SEQUENCE [LARGE SCALE GENOMIC DNA]</scope>
</reference>
<feature type="compositionally biased region" description="Polar residues" evidence="1">
    <location>
        <begin position="56"/>
        <end position="67"/>
    </location>
</feature>
<evidence type="ECO:0000256" key="1">
    <source>
        <dbReference type="SAM" id="MobiDB-lite"/>
    </source>
</evidence>
<dbReference type="Proteomes" id="UP001604277">
    <property type="component" value="Unassembled WGS sequence"/>
</dbReference>
<dbReference type="AlphaFoldDB" id="A0ABD1WII0"/>
<proteinExistence type="predicted"/>
<comment type="caution">
    <text evidence="2">The sequence shown here is derived from an EMBL/GenBank/DDBJ whole genome shotgun (WGS) entry which is preliminary data.</text>
</comment>
<name>A0ABD1WII0_9LAMI</name>
<evidence type="ECO:0000313" key="3">
    <source>
        <dbReference type="Proteomes" id="UP001604277"/>
    </source>
</evidence>
<gene>
    <name evidence="2" type="ORF">Fot_11024</name>
</gene>
<sequence>MSEKIGDNRTVKEPFLGRNLTFINNRISRASSCSEGFLMDWMGRMLREVMQTYTRRLTRSTSKNKSPSDVIEHMDSSSHRVTCLSTRKNAPEVMDEKSVKSSREILPEVPEVPEESPSKKKKEIRQYEAHPEKLDVYKGSQRYLKLVQYMN</sequence>
<protein>
    <submittedName>
        <fullName evidence="2">Uncharacterized protein</fullName>
    </submittedName>
</protein>
<feature type="compositionally biased region" description="Basic and acidic residues" evidence="1">
    <location>
        <begin position="94"/>
        <end position="106"/>
    </location>
</feature>
<accession>A0ABD1WII0</accession>
<dbReference type="EMBL" id="JBFOLJ010000003">
    <property type="protein sequence ID" value="KAL2549494.1"/>
    <property type="molecule type" value="Genomic_DNA"/>
</dbReference>